<sequence length="116" mass="12087">MGMLESPDWLGQRSLRFPHSLLANGPANGGLRLAGPVPALGGPTSSHCSRSRSVPLDAIGCCRGIPPAPVGPSCRQSERGPASCRISCLLIGRDPEGPRRPHPPGPDRPTGVNGRR</sequence>
<proteinExistence type="predicted"/>
<protein>
    <submittedName>
        <fullName evidence="2">Uncharacterized protein</fullName>
    </submittedName>
</protein>
<reference evidence="2 3" key="1">
    <citation type="journal article" date="2018" name="Nat. Ecol. Evol.">
        <title>Shark genomes provide insights into elasmobranch evolution and the origin of vertebrates.</title>
        <authorList>
            <person name="Hara Y"/>
            <person name="Yamaguchi K"/>
            <person name="Onimaru K"/>
            <person name="Kadota M"/>
            <person name="Koyanagi M"/>
            <person name="Keeley SD"/>
            <person name="Tatsumi K"/>
            <person name="Tanaka K"/>
            <person name="Motone F"/>
            <person name="Kageyama Y"/>
            <person name="Nozu R"/>
            <person name="Adachi N"/>
            <person name="Nishimura O"/>
            <person name="Nakagawa R"/>
            <person name="Tanegashima C"/>
            <person name="Kiyatake I"/>
            <person name="Matsumoto R"/>
            <person name="Murakumo K"/>
            <person name="Nishida K"/>
            <person name="Terakita A"/>
            <person name="Kuratani S"/>
            <person name="Sato K"/>
            <person name="Hyodo S Kuraku.S."/>
        </authorList>
    </citation>
    <scope>NUCLEOTIDE SEQUENCE [LARGE SCALE GENOMIC DNA]</scope>
</reference>
<feature type="region of interest" description="Disordered" evidence="1">
    <location>
        <begin position="92"/>
        <end position="116"/>
    </location>
</feature>
<evidence type="ECO:0000313" key="3">
    <source>
        <dbReference type="Proteomes" id="UP000287033"/>
    </source>
</evidence>
<name>A0A401TJD4_CHIPU</name>
<dbReference type="EMBL" id="BEZZ01086016">
    <property type="protein sequence ID" value="GCC42771.1"/>
    <property type="molecule type" value="Genomic_DNA"/>
</dbReference>
<evidence type="ECO:0000256" key="1">
    <source>
        <dbReference type="SAM" id="MobiDB-lite"/>
    </source>
</evidence>
<accession>A0A401TJD4</accession>
<gene>
    <name evidence="2" type="ORF">chiPu_0026719</name>
</gene>
<organism evidence="2 3">
    <name type="scientific">Chiloscyllium punctatum</name>
    <name type="common">Brownbanded bambooshark</name>
    <name type="synonym">Hemiscyllium punctatum</name>
    <dbReference type="NCBI Taxonomy" id="137246"/>
    <lineage>
        <taxon>Eukaryota</taxon>
        <taxon>Metazoa</taxon>
        <taxon>Chordata</taxon>
        <taxon>Craniata</taxon>
        <taxon>Vertebrata</taxon>
        <taxon>Chondrichthyes</taxon>
        <taxon>Elasmobranchii</taxon>
        <taxon>Galeomorphii</taxon>
        <taxon>Galeoidea</taxon>
        <taxon>Orectolobiformes</taxon>
        <taxon>Hemiscylliidae</taxon>
        <taxon>Chiloscyllium</taxon>
    </lineage>
</organism>
<keyword evidence="3" id="KW-1185">Reference proteome</keyword>
<dbReference type="Proteomes" id="UP000287033">
    <property type="component" value="Unassembled WGS sequence"/>
</dbReference>
<evidence type="ECO:0000313" key="2">
    <source>
        <dbReference type="EMBL" id="GCC42771.1"/>
    </source>
</evidence>
<dbReference type="AlphaFoldDB" id="A0A401TJD4"/>
<comment type="caution">
    <text evidence="2">The sequence shown here is derived from an EMBL/GenBank/DDBJ whole genome shotgun (WGS) entry which is preliminary data.</text>
</comment>